<protein>
    <submittedName>
        <fullName evidence="1">Uncharacterized protein</fullName>
    </submittedName>
</protein>
<proteinExistence type="predicted"/>
<keyword evidence="2" id="KW-1185">Reference proteome</keyword>
<dbReference type="Proteomes" id="UP001370758">
    <property type="component" value="Unassembled WGS sequence"/>
</dbReference>
<comment type="caution">
    <text evidence="1">The sequence shown here is derived from an EMBL/GenBank/DDBJ whole genome shotgun (WGS) entry which is preliminary data.</text>
</comment>
<dbReference type="EMBL" id="JAVHJL010000002">
    <property type="protein sequence ID" value="KAK6508755.1"/>
    <property type="molecule type" value="Genomic_DNA"/>
</dbReference>
<sequence length="186" mass="21203">MATMANERRITTPCEQIQILTLMGVRGKQADITAKFGITRSSIVRLLRKAKERDYNPNNYTTFTMEHIIDEQRLGRPRKTTEEVEQHAFSLHYNIKTGRWRIRSVLSRVMKLVLFLGSDIEVTAYGGAQMSGIIQILSRLAGIRLKFTKANGALVHENGKGGIDCERFGREYIVQEDKAPLHSYYA</sequence>
<reference evidence="1 2" key="1">
    <citation type="submission" date="2023-08" db="EMBL/GenBank/DDBJ databases">
        <authorList>
            <person name="Palmer J.M."/>
        </authorList>
    </citation>
    <scope>NUCLEOTIDE SEQUENCE [LARGE SCALE GENOMIC DNA]</scope>
    <source>
        <strain evidence="1 2">TWF481</strain>
    </source>
</reference>
<accession>A0AAV9WGS4</accession>
<organism evidence="1 2">
    <name type="scientific">Arthrobotrys musiformis</name>
    <dbReference type="NCBI Taxonomy" id="47236"/>
    <lineage>
        <taxon>Eukaryota</taxon>
        <taxon>Fungi</taxon>
        <taxon>Dikarya</taxon>
        <taxon>Ascomycota</taxon>
        <taxon>Pezizomycotina</taxon>
        <taxon>Orbiliomycetes</taxon>
        <taxon>Orbiliales</taxon>
        <taxon>Orbiliaceae</taxon>
        <taxon>Arthrobotrys</taxon>
    </lineage>
</organism>
<name>A0AAV9WGS4_9PEZI</name>
<dbReference type="AlphaFoldDB" id="A0AAV9WGS4"/>
<evidence type="ECO:0000313" key="2">
    <source>
        <dbReference type="Proteomes" id="UP001370758"/>
    </source>
</evidence>
<evidence type="ECO:0000313" key="1">
    <source>
        <dbReference type="EMBL" id="KAK6508755.1"/>
    </source>
</evidence>
<gene>
    <name evidence="1" type="ORF">TWF481_003525</name>
</gene>